<dbReference type="InParanoid" id="A0A1Y2EC68"/>
<sequence length="322" mass="34228">MRAVPSLLLGRDGGSESAKKQPSLRRGHGWQARSYWAYKTSRCCSLLLSLLPLTRSAASAPSPFAHARQPPPHLSSTPSTIAELASFTMHFSLPLFVACLVTLLNSPTPTSAAPILASALPIARLPNRQLPLARPSAPPALRFADEETADEIVEPIKEVAVEESIFADFTLAETSTSSGQETKNAYPATTTFRITPKESDTSKKVKAKRSSTPKGKGKRGKHGKQTRKAKRELLERIIVLSSTTSGSATIRTLIAASSSSANASAPTPTSTLDTPTSLAPVATPSPVEMGTQHSAEVTESPRASYKWVPYAAIAQETLVAFA</sequence>
<feature type="compositionally biased region" description="Basic residues" evidence="1">
    <location>
        <begin position="204"/>
        <end position="228"/>
    </location>
</feature>
<evidence type="ECO:0000256" key="1">
    <source>
        <dbReference type="SAM" id="MobiDB-lite"/>
    </source>
</evidence>
<keyword evidence="3" id="KW-1185">Reference proteome</keyword>
<evidence type="ECO:0000313" key="3">
    <source>
        <dbReference type="Proteomes" id="UP000193467"/>
    </source>
</evidence>
<evidence type="ECO:0000313" key="2">
    <source>
        <dbReference type="EMBL" id="ORY69173.1"/>
    </source>
</evidence>
<dbReference type="EMBL" id="MCGR01000058">
    <property type="protein sequence ID" value="ORY69173.1"/>
    <property type="molecule type" value="Genomic_DNA"/>
</dbReference>
<feature type="region of interest" description="Disordered" evidence="1">
    <location>
        <begin position="1"/>
        <end position="25"/>
    </location>
</feature>
<proteinExistence type="predicted"/>
<protein>
    <submittedName>
        <fullName evidence="2">Uncharacterized protein</fullName>
    </submittedName>
</protein>
<feature type="compositionally biased region" description="Low complexity" evidence="1">
    <location>
        <begin position="257"/>
        <end position="280"/>
    </location>
</feature>
<accession>A0A1Y2EC68</accession>
<dbReference type="Proteomes" id="UP000193467">
    <property type="component" value="Unassembled WGS sequence"/>
</dbReference>
<feature type="compositionally biased region" description="Polar residues" evidence="1">
    <location>
        <begin position="176"/>
        <end position="193"/>
    </location>
</feature>
<feature type="region of interest" description="Disordered" evidence="1">
    <location>
        <begin position="176"/>
        <end position="228"/>
    </location>
</feature>
<dbReference type="AlphaFoldDB" id="A0A1Y2EC68"/>
<gene>
    <name evidence="2" type="ORF">BCR35DRAFT_326447</name>
</gene>
<name>A0A1Y2EC68_9BASI</name>
<organism evidence="2 3">
    <name type="scientific">Leucosporidium creatinivorum</name>
    <dbReference type="NCBI Taxonomy" id="106004"/>
    <lineage>
        <taxon>Eukaryota</taxon>
        <taxon>Fungi</taxon>
        <taxon>Dikarya</taxon>
        <taxon>Basidiomycota</taxon>
        <taxon>Pucciniomycotina</taxon>
        <taxon>Microbotryomycetes</taxon>
        <taxon>Leucosporidiales</taxon>
        <taxon>Leucosporidium</taxon>
    </lineage>
</organism>
<reference evidence="2 3" key="1">
    <citation type="submission" date="2016-07" db="EMBL/GenBank/DDBJ databases">
        <title>Pervasive Adenine N6-methylation of Active Genes in Fungi.</title>
        <authorList>
            <consortium name="DOE Joint Genome Institute"/>
            <person name="Mondo S.J."/>
            <person name="Dannebaum R.O."/>
            <person name="Kuo R.C."/>
            <person name="Labutti K."/>
            <person name="Haridas S."/>
            <person name="Kuo A."/>
            <person name="Salamov A."/>
            <person name="Ahrendt S.R."/>
            <person name="Lipzen A."/>
            <person name="Sullivan W."/>
            <person name="Andreopoulos W.B."/>
            <person name="Clum A."/>
            <person name="Lindquist E."/>
            <person name="Daum C."/>
            <person name="Ramamoorthy G.K."/>
            <person name="Gryganskyi A."/>
            <person name="Culley D."/>
            <person name="Magnuson J.K."/>
            <person name="James T.Y."/>
            <person name="O'Malley M.A."/>
            <person name="Stajich J.E."/>
            <person name="Spatafora J.W."/>
            <person name="Visel A."/>
            <person name="Grigoriev I.V."/>
        </authorList>
    </citation>
    <scope>NUCLEOTIDE SEQUENCE [LARGE SCALE GENOMIC DNA]</scope>
    <source>
        <strain evidence="2 3">62-1032</strain>
    </source>
</reference>
<comment type="caution">
    <text evidence="2">The sequence shown here is derived from an EMBL/GenBank/DDBJ whole genome shotgun (WGS) entry which is preliminary data.</text>
</comment>
<feature type="region of interest" description="Disordered" evidence="1">
    <location>
        <begin position="257"/>
        <end position="283"/>
    </location>
</feature>